<dbReference type="Proteomes" id="UP000007264">
    <property type="component" value="Unassembled WGS sequence"/>
</dbReference>
<dbReference type="Pfam" id="PF00781">
    <property type="entry name" value="DAGK_cat"/>
    <property type="match status" value="1"/>
</dbReference>
<dbReference type="Gene3D" id="2.60.200.40">
    <property type="match status" value="1"/>
</dbReference>
<dbReference type="KEGG" id="csl:COCSUDRAFT_41733"/>
<proteinExistence type="predicted"/>
<dbReference type="STRING" id="574566.I0YYP2"/>
<dbReference type="GO" id="GO:0016301">
    <property type="term" value="F:kinase activity"/>
    <property type="evidence" value="ECO:0007669"/>
    <property type="project" value="InterPro"/>
</dbReference>
<evidence type="ECO:0000313" key="4">
    <source>
        <dbReference type="Proteomes" id="UP000007264"/>
    </source>
</evidence>
<comment type="caution">
    <text evidence="3">The sequence shown here is derived from an EMBL/GenBank/DDBJ whole genome shotgun (WGS) entry which is preliminary data.</text>
</comment>
<organism evidence="3 4">
    <name type="scientific">Coccomyxa subellipsoidea (strain C-169)</name>
    <name type="common">Green microalga</name>
    <dbReference type="NCBI Taxonomy" id="574566"/>
    <lineage>
        <taxon>Eukaryota</taxon>
        <taxon>Viridiplantae</taxon>
        <taxon>Chlorophyta</taxon>
        <taxon>core chlorophytes</taxon>
        <taxon>Trebouxiophyceae</taxon>
        <taxon>Trebouxiophyceae incertae sedis</taxon>
        <taxon>Coccomyxaceae</taxon>
        <taxon>Coccomyxa</taxon>
        <taxon>Coccomyxa subellipsoidea</taxon>
    </lineage>
</organism>
<sequence>MLLVDERARDSDLNKAVRRLRMQGQHEVLIHELKKDGDAEKHVRAAFDGAAMSPAEKTIHVFVACGGDATVNAVAGALIGCAAPKNCCMAVVPRGPGPHDFATFLNLPLNATEALDIAANGDSEPIDIGLLNKSQVFLNMVVAGFAAELDPNDEAAAAPEAYYPALATIISPSKDTVTAEGCRDDRQTTEINGALALLAVGNGAHFSGANLDDGLLEVLYAMDLSNEQAELLAQGLATGSNSTNLQQDMHSMHVPWLEVHAPGGLQLRVDGQVLFEEDVRFEVLQRRLRLAMPSGANQARPSRRDLIQQARMTRHARSISDSSRGSGKNA</sequence>
<dbReference type="EMBL" id="AGSI01000007">
    <property type="protein sequence ID" value="EIE23511.1"/>
    <property type="molecule type" value="Genomic_DNA"/>
</dbReference>
<reference evidence="3 4" key="1">
    <citation type="journal article" date="2012" name="Genome Biol.">
        <title>The genome of the polar eukaryotic microalga coccomyxa subellipsoidea reveals traits of cold adaptation.</title>
        <authorList>
            <person name="Blanc G."/>
            <person name="Agarkova I."/>
            <person name="Grimwood J."/>
            <person name="Kuo A."/>
            <person name="Brueggeman A."/>
            <person name="Dunigan D."/>
            <person name="Gurnon J."/>
            <person name="Ladunga I."/>
            <person name="Lindquist E."/>
            <person name="Lucas S."/>
            <person name="Pangilinan J."/>
            <person name="Proschold T."/>
            <person name="Salamov A."/>
            <person name="Schmutz J."/>
            <person name="Weeks D."/>
            <person name="Yamada T."/>
            <person name="Claverie J.M."/>
            <person name="Grigoriev I."/>
            <person name="Van Etten J."/>
            <person name="Lomsadze A."/>
            <person name="Borodovsky M."/>
        </authorList>
    </citation>
    <scope>NUCLEOTIDE SEQUENCE [LARGE SCALE GENOMIC DNA]</scope>
    <source>
        <strain evidence="3 4">C-169</strain>
    </source>
</reference>
<dbReference type="Gene3D" id="3.40.50.10330">
    <property type="entry name" value="Probable inorganic polyphosphate/atp-NAD kinase, domain 1"/>
    <property type="match status" value="1"/>
</dbReference>
<accession>I0YYP2</accession>
<dbReference type="AlphaFoldDB" id="I0YYP2"/>
<dbReference type="InterPro" id="IPR017438">
    <property type="entry name" value="ATP-NAD_kinase_N"/>
</dbReference>
<feature type="compositionally biased region" description="Polar residues" evidence="1">
    <location>
        <begin position="319"/>
        <end position="330"/>
    </location>
</feature>
<name>I0YYP2_COCSC</name>
<protein>
    <recommendedName>
        <fullName evidence="2">DAGKc domain-containing protein</fullName>
    </recommendedName>
</protein>
<dbReference type="RefSeq" id="XP_005648055.1">
    <property type="nucleotide sequence ID" value="XM_005647998.1"/>
</dbReference>
<evidence type="ECO:0000259" key="2">
    <source>
        <dbReference type="PROSITE" id="PS50146"/>
    </source>
</evidence>
<dbReference type="InterPro" id="IPR001206">
    <property type="entry name" value="Diacylglycerol_kinase_cat_dom"/>
</dbReference>
<dbReference type="InterPro" id="IPR016064">
    <property type="entry name" value="NAD/diacylglycerol_kinase_sf"/>
</dbReference>
<dbReference type="GeneID" id="17041503"/>
<evidence type="ECO:0000313" key="3">
    <source>
        <dbReference type="EMBL" id="EIE23511.1"/>
    </source>
</evidence>
<dbReference type="OrthoDB" id="10417627at2759"/>
<feature type="region of interest" description="Disordered" evidence="1">
    <location>
        <begin position="310"/>
        <end position="330"/>
    </location>
</feature>
<dbReference type="SUPFAM" id="SSF111331">
    <property type="entry name" value="NAD kinase/diacylglycerol kinase-like"/>
    <property type="match status" value="1"/>
</dbReference>
<feature type="domain" description="DAGKc" evidence="2">
    <location>
        <begin position="1"/>
        <end position="134"/>
    </location>
</feature>
<gene>
    <name evidence="3" type="ORF">COCSUDRAFT_41733</name>
</gene>
<keyword evidence="4" id="KW-1185">Reference proteome</keyword>
<evidence type="ECO:0000256" key="1">
    <source>
        <dbReference type="SAM" id="MobiDB-lite"/>
    </source>
</evidence>
<dbReference type="PROSITE" id="PS50146">
    <property type="entry name" value="DAGK"/>
    <property type="match status" value="1"/>
</dbReference>